<accession>A0A7J0DZK7</accession>
<feature type="compositionally biased region" description="Basic and acidic residues" evidence="1">
    <location>
        <begin position="18"/>
        <end position="47"/>
    </location>
</feature>
<protein>
    <submittedName>
        <fullName evidence="2">Uncharacterized protein</fullName>
    </submittedName>
</protein>
<name>A0A7J0DZK7_9ERIC</name>
<dbReference type="EMBL" id="BJWL01000459">
    <property type="protein sequence ID" value="GFS46029.1"/>
    <property type="molecule type" value="Genomic_DNA"/>
</dbReference>
<reference evidence="3" key="1">
    <citation type="submission" date="2019-07" db="EMBL/GenBank/DDBJ databases">
        <title>De Novo Assembly of kiwifruit Actinidia rufa.</title>
        <authorList>
            <person name="Sugita-Konishi S."/>
            <person name="Sato K."/>
            <person name="Mori E."/>
            <person name="Abe Y."/>
            <person name="Kisaki G."/>
            <person name="Hamano K."/>
            <person name="Suezawa K."/>
            <person name="Otani M."/>
            <person name="Fukuda T."/>
            <person name="Manabe T."/>
            <person name="Gomi K."/>
            <person name="Tabuchi M."/>
            <person name="Akimitsu K."/>
            <person name="Kataoka I."/>
        </authorList>
    </citation>
    <scope>NUCLEOTIDE SEQUENCE [LARGE SCALE GENOMIC DNA]</scope>
    <source>
        <strain evidence="3">cv. Fuchu</strain>
    </source>
</reference>
<evidence type="ECO:0000313" key="2">
    <source>
        <dbReference type="EMBL" id="GFS46029.1"/>
    </source>
</evidence>
<evidence type="ECO:0000313" key="3">
    <source>
        <dbReference type="Proteomes" id="UP000585474"/>
    </source>
</evidence>
<evidence type="ECO:0000256" key="1">
    <source>
        <dbReference type="SAM" id="MobiDB-lite"/>
    </source>
</evidence>
<dbReference type="AlphaFoldDB" id="A0A7J0DZK7"/>
<proteinExistence type="predicted"/>
<organism evidence="2 3">
    <name type="scientific">Actinidia rufa</name>
    <dbReference type="NCBI Taxonomy" id="165716"/>
    <lineage>
        <taxon>Eukaryota</taxon>
        <taxon>Viridiplantae</taxon>
        <taxon>Streptophyta</taxon>
        <taxon>Embryophyta</taxon>
        <taxon>Tracheophyta</taxon>
        <taxon>Spermatophyta</taxon>
        <taxon>Magnoliopsida</taxon>
        <taxon>eudicotyledons</taxon>
        <taxon>Gunneridae</taxon>
        <taxon>Pentapetalae</taxon>
        <taxon>asterids</taxon>
        <taxon>Ericales</taxon>
        <taxon>Actinidiaceae</taxon>
        <taxon>Actinidia</taxon>
    </lineage>
</organism>
<keyword evidence="3" id="KW-1185">Reference proteome</keyword>
<gene>
    <name evidence="2" type="ORF">Acr_00g0099690</name>
</gene>
<dbReference type="Proteomes" id="UP000585474">
    <property type="component" value="Unassembled WGS sequence"/>
</dbReference>
<feature type="region of interest" description="Disordered" evidence="1">
    <location>
        <begin position="1"/>
        <end position="47"/>
    </location>
</feature>
<comment type="caution">
    <text evidence="2">The sequence shown here is derived from an EMBL/GenBank/DDBJ whole genome shotgun (WGS) entry which is preliminary data.</text>
</comment>
<sequence length="235" mass="27157">MGTIKKGKTLGIEEELKEEGINEGEREKERMDVDVEEDRALVSIEEKTDTGYETDPVNLEQEQNMGYRTDTLNDDVHRGFTMGMTYPTHRANPTQEGPPTQENPSHQVGPPAWFFEYFEKFDQSLGKIKHQQAKIIHNQNCQQEHIGRLESAFYGIREDVYRVRNLFVEQGSKIDKVGNTCETMQSMQEDHLQQLSDIRDNLGGIWNTIDPPPPILFDPYNVPPSSQPYYRHPPY</sequence>